<evidence type="ECO:0000256" key="13">
    <source>
        <dbReference type="ARBA" id="ARBA00049494"/>
    </source>
</evidence>
<dbReference type="InterPro" id="IPR014729">
    <property type="entry name" value="Rossmann-like_a/b/a_fold"/>
</dbReference>
<keyword evidence="9 14" id="KW-0274">FAD</keyword>
<keyword evidence="17" id="KW-1185">Reference proteome</keyword>
<keyword evidence="6 14" id="KW-0548">Nucleotidyltransferase</keyword>
<evidence type="ECO:0000313" key="16">
    <source>
        <dbReference type="EMBL" id="GMA40096.1"/>
    </source>
</evidence>
<keyword evidence="5 14" id="KW-0808">Transferase</keyword>
<evidence type="ECO:0000313" key="17">
    <source>
        <dbReference type="Proteomes" id="UP001157126"/>
    </source>
</evidence>
<evidence type="ECO:0000256" key="3">
    <source>
        <dbReference type="ARBA" id="ARBA00022630"/>
    </source>
</evidence>
<accession>A0ABQ6ISS5</accession>
<sequence length="331" mass="36170">MGDVQRWTDLTEIPDDLSGSVVTLGNFDGVHRGHRAVLAQVVDRAREEGVPAVAVTFEPHPLAVLYPERAPELIASLDQRLDLLESVGLDAVLVMEFTRELATWSPERFVEDVFVTALHARAVVVGQDTRFGARNSGDVATLCELGEQFGFDVEALSDQGDADGGAPRRWSSSQVRRLLDEGDVGAAAQVLGRAHAVSGVVVHGEHRGREIGYPTANLAQDSDGLVPADGVYAGWLLRPALPEGHTDHLLPAAISVGTNPTFDGVRRTVEAYVLDRTDLDLYGERVAVEFLEHLRPMLRFDSVEELVEQMRLDVDQARDLTTARRAERTGR</sequence>
<dbReference type="Gene3D" id="2.40.30.30">
    <property type="entry name" value="Riboflavin kinase-like"/>
    <property type="match status" value="1"/>
</dbReference>
<dbReference type="PANTHER" id="PTHR22749:SF6">
    <property type="entry name" value="RIBOFLAVIN KINASE"/>
    <property type="match status" value="1"/>
</dbReference>
<feature type="domain" description="Riboflavin kinase" evidence="15">
    <location>
        <begin position="190"/>
        <end position="322"/>
    </location>
</feature>
<evidence type="ECO:0000256" key="10">
    <source>
        <dbReference type="ARBA" id="ARBA00022840"/>
    </source>
</evidence>
<comment type="similarity">
    <text evidence="14">Belongs to the ribF family.</text>
</comment>
<evidence type="ECO:0000256" key="2">
    <source>
        <dbReference type="ARBA" id="ARBA00005201"/>
    </source>
</evidence>
<evidence type="ECO:0000256" key="12">
    <source>
        <dbReference type="ARBA" id="ARBA00047880"/>
    </source>
</evidence>
<dbReference type="CDD" id="cd02064">
    <property type="entry name" value="FAD_synthetase_N"/>
    <property type="match status" value="1"/>
</dbReference>
<keyword evidence="11" id="KW-0511">Multifunctional enzyme</keyword>
<dbReference type="InterPro" id="IPR023465">
    <property type="entry name" value="Riboflavin_kinase_dom_sf"/>
</dbReference>
<dbReference type="SUPFAM" id="SSF52374">
    <property type="entry name" value="Nucleotidylyl transferase"/>
    <property type="match status" value="1"/>
</dbReference>
<comment type="caution">
    <text evidence="16">The sequence shown here is derived from an EMBL/GenBank/DDBJ whole genome shotgun (WGS) entry which is preliminary data.</text>
</comment>
<dbReference type="EC" id="2.7.7.2" evidence="14"/>
<evidence type="ECO:0000256" key="8">
    <source>
        <dbReference type="ARBA" id="ARBA00022777"/>
    </source>
</evidence>
<evidence type="ECO:0000256" key="9">
    <source>
        <dbReference type="ARBA" id="ARBA00022827"/>
    </source>
</evidence>
<keyword evidence="3 14" id="KW-0285">Flavoprotein</keyword>
<dbReference type="NCBIfam" id="TIGR00083">
    <property type="entry name" value="ribF"/>
    <property type="match status" value="1"/>
</dbReference>
<evidence type="ECO:0000256" key="11">
    <source>
        <dbReference type="ARBA" id="ARBA00023268"/>
    </source>
</evidence>
<dbReference type="SMART" id="SM00904">
    <property type="entry name" value="Flavokinase"/>
    <property type="match status" value="1"/>
</dbReference>
<protein>
    <recommendedName>
        <fullName evidence="14">Riboflavin biosynthesis protein</fullName>
    </recommendedName>
    <domain>
        <recommendedName>
            <fullName evidence="14">Riboflavin kinase</fullName>
            <ecNumber evidence="14">2.7.1.26</ecNumber>
        </recommendedName>
        <alternativeName>
            <fullName evidence="14">Flavokinase</fullName>
        </alternativeName>
    </domain>
    <domain>
        <recommendedName>
            <fullName evidence="14">FMN adenylyltransferase</fullName>
            <ecNumber evidence="14">2.7.7.2</ecNumber>
        </recommendedName>
        <alternativeName>
            <fullName evidence="14">FAD pyrophosphorylase</fullName>
        </alternativeName>
        <alternativeName>
            <fullName evidence="14">FAD synthase</fullName>
        </alternativeName>
    </domain>
</protein>
<dbReference type="EC" id="2.7.1.26" evidence="14"/>
<dbReference type="Pfam" id="PF01687">
    <property type="entry name" value="Flavokinase"/>
    <property type="match status" value="1"/>
</dbReference>
<comment type="pathway">
    <text evidence="2 14">Cofactor biosynthesis; FMN biosynthesis; FMN from riboflavin (ATP route): step 1/1.</text>
</comment>
<evidence type="ECO:0000259" key="15">
    <source>
        <dbReference type="SMART" id="SM00904"/>
    </source>
</evidence>
<dbReference type="SUPFAM" id="SSF82114">
    <property type="entry name" value="Riboflavin kinase-like"/>
    <property type="match status" value="1"/>
</dbReference>
<organism evidence="16 17">
    <name type="scientific">Mobilicoccus caccae</name>
    <dbReference type="NCBI Taxonomy" id="1859295"/>
    <lineage>
        <taxon>Bacteria</taxon>
        <taxon>Bacillati</taxon>
        <taxon>Actinomycetota</taxon>
        <taxon>Actinomycetes</taxon>
        <taxon>Micrococcales</taxon>
        <taxon>Dermatophilaceae</taxon>
        <taxon>Mobilicoccus</taxon>
    </lineage>
</organism>
<evidence type="ECO:0000256" key="5">
    <source>
        <dbReference type="ARBA" id="ARBA00022679"/>
    </source>
</evidence>
<name>A0ABQ6ISS5_9MICO</name>
<keyword evidence="7 14" id="KW-0547">Nucleotide-binding</keyword>
<comment type="pathway">
    <text evidence="1 14">Cofactor biosynthesis; FAD biosynthesis; FAD from FMN: step 1/1.</text>
</comment>
<dbReference type="Gene3D" id="3.40.50.620">
    <property type="entry name" value="HUPs"/>
    <property type="match status" value="1"/>
</dbReference>
<evidence type="ECO:0000256" key="7">
    <source>
        <dbReference type="ARBA" id="ARBA00022741"/>
    </source>
</evidence>
<comment type="catalytic activity">
    <reaction evidence="13 14">
        <text>FMN + ATP + H(+) = FAD + diphosphate</text>
        <dbReference type="Rhea" id="RHEA:17237"/>
        <dbReference type="ChEBI" id="CHEBI:15378"/>
        <dbReference type="ChEBI" id="CHEBI:30616"/>
        <dbReference type="ChEBI" id="CHEBI:33019"/>
        <dbReference type="ChEBI" id="CHEBI:57692"/>
        <dbReference type="ChEBI" id="CHEBI:58210"/>
        <dbReference type="EC" id="2.7.7.2"/>
    </reaction>
</comment>
<dbReference type="EMBL" id="BSUO01000001">
    <property type="protein sequence ID" value="GMA40096.1"/>
    <property type="molecule type" value="Genomic_DNA"/>
</dbReference>
<comment type="catalytic activity">
    <reaction evidence="12 14">
        <text>riboflavin + ATP = FMN + ADP + H(+)</text>
        <dbReference type="Rhea" id="RHEA:14357"/>
        <dbReference type="ChEBI" id="CHEBI:15378"/>
        <dbReference type="ChEBI" id="CHEBI:30616"/>
        <dbReference type="ChEBI" id="CHEBI:57986"/>
        <dbReference type="ChEBI" id="CHEBI:58210"/>
        <dbReference type="ChEBI" id="CHEBI:456216"/>
        <dbReference type="EC" id="2.7.1.26"/>
    </reaction>
</comment>
<keyword evidence="8 14" id="KW-0418">Kinase</keyword>
<evidence type="ECO:0000256" key="6">
    <source>
        <dbReference type="ARBA" id="ARBA00022695"/>
    </source>
</evidence>
<dbReference type="PIRSF" id="PIRSF004491">
    <property type="entry name" value="FAD_Synth"/>
    <property type="match status" value="1"/>
</dbReference>
<keyword evidence="4 14" id="KW-0288">FMN</keyword>
<dbReference type="PANTHER" id="PTHR22749">
    <property type="entry name" value="RIBOFLAVIN KINASE/FMN ADENYLYLTRANSFERASE"/>
    <property type="match status" value="1"/>
</dbReference>
<keyword evidence="10 14" id="KW-0067">ATP-binding</keyword>
<reference evidence="17" key="1">
    <citation type="journal article" date="2019" name="Int. J. Syst. Evol. Microbiol.">
        <title>The Global Catalogue of Microorganisms (GCM) 10K type strain sequencing project: providing services to taxonomists for standard genome sequencing and annotation.</title>
        <authorList>
            <consortium name="The Broad Institute Genomics Platform"/>
            <consortium name="The Broad Institute Genome Sequencing Center for Infectious Disease"/>
            <person name="Wu L."/>
            <person name="Ma J."/>
        </authorList>
    </citation>
    <scope>NUCLEOTIDE SEQUENCE [LARGE SCALE GENOMIC DNA]</scope>
    <source>
        <strain evidence="17">NBRC 113072</strain>
    </source>
</reference>
<dbReference type="Proteomes" id="UP001157126">
    <property type="component" value="Unassembled WGS sequence"/>
</dbReference>
<dbReference type="InterPro" id="IPR015865">
    <property type="entry name" value="Riboflavin_kinase_bac/euk"/>
</dbReference>
<proteinExistence type="inferred from homology"/>
<dbReference type="InterPro" id="IPR015864">
    <property type="entry name" value="FAD_synthase"/>
</dbReference>
<dbReference type="InterPro" id="IPR002606">
    <property type="entry name" value="Riboflavin_kinase_bac"/>
</dbReference>
<evidence type="ECO:0000256" key="1">
    <source>
        <dbReference type="ARBA" id="ARBA00004726"/>
    </source>
</evidence>
<gene>
    <name evidence="16" type="ORF">GCM10025883_21410</name>
</gene>
<evidence type="ECO:0000256" key="4">
    <source>
        <dbReference type="ARBA" id="ARBA00022643"/>
    </source>
</evidence>
<evidence type="ECO:0000256" key="14">
    <source>
        <dbReference type="PIRNR" id="PIRNR004491"/>
    </source>
</evidence>
<dbReference type="InterPro" id="IPR023468">
    <property type="entry name" value="Riboflavin_kinase"/>
</dbReference>
<dbReference type="NCBIfam" id="NF004160">
    <property type="entry name" value="PRK05627.1-3"/>
    <property type="match status" value="1"/>
</dbReference>
<dbReference type="Pfam" id="PF06574">
    <property type="entry name" value="FAD_syn"/>
    <property type="match status" value="1"/>
</dbReference>